<evidence type="ECO:0000313" key="3">
    <source>
        <dbReference type="Proteomes" id="UP000709672"/>
    </source>
</evidence>
<evidence type="ECO:0000256" key="1">
    <source>
        <dbReference type="SAM" id="Phobius"/>
    </source>
</evidence>
<dbReference type="EMBL" id="JACPHQ010000034">
    <property type="protein sequence ID" value="MBI2466096.1"/>
    <property type="molecule type" value="Genomic_DNA"/>
</dbReference>
<comment type="caution">
    <text evidence="2">The sequence shown here is derived from an EMBL/GenBank/DDBJ whole genome shotgun (WGS) entry which is preliminary data.</text>
</comment>
<evidence type="ECO:0000313" key="2">
    <source>
        <dbReference type="EMBL" id="MBI2466096.1"/>
    </source>
</evidence>
<keyword evidence="1" id="KW-1133">Transmembrane helix</keyword>
<organism evidence="2 3">
    <name type="scientific">Candidatus Sungiibacteriota bacterium</name>
    <dbReference type="NCBI Taxonomy" id="2750080"/>
    <lineage>
        <taxon>Bacteria</taxon>
        <taxon>Candidatus Sungiibacteriota</taxon>
    </lineage>
</organism>
<dbReference type="AlphaFoldDB" id="A0A932DSB5"/>
<keyword evidence="1" id="KW-0812">Transmembrane</keyword>
<protein>
    <submittedName>
        <fullName evidence="2">Uncharacterized protein</fullName>
    </submittedName>
</protein>
<accession>A0A932DSB5</accession>
<feature type="transmembrane region" description="Helical" evidence="1">
    <location>
        <begin position="9"/>
        <end position="29"/>
    </location>
</feature>
<sequence length="262" mass="29033">MNTPSRKYFWFGLVFVFLVGLVGGAYLVLRTTVTRGELANSTPLSQGKSSDELLDELLKLNQEEKSGQGEYIPPEDKNLTDDFAAAVMAETGGLNKDSAEKIAGTDFIANTVLPYLQTNRLDLFPEIPDSVLKIAPDSKSNRAAYFKATNKDALTIFNAIRDFIKTNPDDWEKSEVLDEMQNQTAKLAAAFENLSRAPTPKSLLATHKNMLLVGYSLQKALETLIDGDNDPLKLLIVFNDAETLGEFWQKALTEYDQASRAK</sequence>
<proteinExistence type="predicted"/>
<reference evidence="2" key="1">
    <citation type="submission" date="2020-07" db="EMBL/GenBank/DDBJ databases">
        <title>Huge and variable diversity of episymbiotic CPR bacteria and DPANN archaea in groundwater ecosystems.</title>
        <authorList>
            <person name="He C.Y."/>
            <person name="Keren R."/>
            <person name="Whittaker M."/>
            <person name="Farag I.F."/>
            <person name="Doudna J."/>
            <person name="Cate J.H.D."/>
            <person name="Banfield J.F."/>
        </authorList>
    </citation>
    <scope>NUCLEOTIDE SEQUENCE</scope>
    <source>
        <strain evidence="2">NC_groundwater_418_Ag_B-0.1um_45_10</strain>
    </source>
</reference>
<dbReference type="Proteomes" id="UP000709672">
    <property type="component" value="Unassembled WGS sequence"/>
</dbReference>
<keyword evidence="1" id="KW-0472">Membrane</keyword>
<gene>
    <name evidence="2" type="ORF">HYV66_02630</name>
</gene>
<name>A0A932DSB5_9BACT</name>